<evidence type="ECO:0000313" key="3">
    <source>
        <dbReference type="Proteomes" id="UP001174136"/>
    </source>
</evidence>
<dbReference type="Proteomes" id="UP001174136">
    <property type="component" value="Unassembled WGS sequence"/>
</dbReference>
<dbReference type="InterPro" id="IPR011013">
    <property type="entry name" value="Gal_mutarotase_sf_dom"/>
</dbReference>
<dbReference type="AlphaFoldDB" id="A0AA47MAV7"/>
<accession>A0AA47MAV7</accession>
<dbReference type="GO" id="GO:0004558">
    <property type="term" value="F:alpha-1,4-glucosidase activity"/>
    <property type="evidence" value="ECO:0007669"/>
    <property type="project" value="TreeGrafter"/>
</dbReference>
<dbReference type="GO" id="GO:0030246">
    <property type="term" value="F:carbohydrate binding"/>
    <property type="evidence" value="ECO:0007669"/>
    <property type="project" value="InterPro"/>
</dbReference>
<comment type="caution">
    <text evidence="2">The sequence shown here is derived from an EMBL/GenBank/DDBJ whole genome shotgun (WGS) entry which is preliminary data.</text>
</comment>
<name>A0AA47MAV7_MERPO</name>
<sequence>MPGFTFSDMFIQISTRLSSEYVYGFGETEHPTYRHDLNYHTWGMFAKDQPPGRLGLRPSWSQGKTGARPYCSCQHYRVLIAEPSERTPQGLAECERAPRRDEEEVEKLEVEMAK</sequence>
<feature type="compositionally biased region" description="Basic and acidic residues" evidence="1">
    <location>
        <begin position="93"/>
        <end position="114"/>
    </location>
</feature>
<feature type="region of interest" description="Disordered" evidence="1">
    <location>
        <begin position="89"/>
        <end position="114"/>
    </location>
</feature>
<evidence type="ECO:0000256" key="1">
    <source>
        <dbReference type="SAM" id="MobiDB-lite"/>
    </source>
</evidence>
<gene>
    <name evidence="2" type="primary">MGAM_1</name>
    <name evidence="2" type="ORF">N1851_027102</name>
</gene>
<evidence type="ECO:0000313" key="2">
    <source>
        <dbReference type="EMBL" id="KAK0136721.1"/>
    </source>
</evidence>
<reference evidence="2" key="1">
    <citation type="journal article" date="2023" name="Front. Mar. Sci.">
        <title>A new Merluccius polli reference genome to investigate the effects of global change in West African waters.</title>
        <authorList>
            <person name="Mateo J.L."/>
            <person name="Blanco-Fernandez C."/>
            <person name="Garcia-Vazquez E."/>
            <person name="Machado-Schiaffino G."/>
        </authorList>
    </citation>
    <scope>NUCLEOTIDE SEQUENCE</scope>
    <source>
        <strain evidence="2">C29</strain>
        <tissue evidence="2">Fin</tissue>
    </source>
</reference>
<dbReference type="EMBL" id="JAOPHQ010005130">
    <property type="protein sequence ID" value="KAK0136721.1"/>
    <property type="molecule type" value="Genomic_DNA"/>
</dbReference>
<dbReference type="PANTHER" id="PTHR22762">
    <property type="entry name" value="ALPHA-GLUCOSIDASE"/>
    <property type="match status" value="1"/>
</dbReference>
<dbReference type="SUPFAM" id="SSF74650">
    <property type="entry name" value="Galactose mutarotase-like"/>
    <property type="match status" value="1"/>
</dbReference>
<proteinExistence type="predicted"/>
<organism evidence="2 3">
    <name type="scientific">Merluccius polli</name>
    <name type="common">Benguela hake</name>
    <name type="synonym">Merluccius cadenati</name>
    <dbReference type="NCBI Taxonomy" id="89951"/>
    <lineage>
        <taxon>Eukaryota</taxon>
        <taxon>Metazoa</taxon>
        <taxon>Chordata</taxon>
        <taxon>Craniata</taxon>
        <taxon>Vertebrata</taxon>
        <taxon>Euteleostomi</taxon>
        <taxon>Actinopterygii</taxon>
        <taxon>Neopterygii</taxon>
        <taxon>Teleostei</taxon>
        <taxon>Neoteleostei</taxon>
        <taxon>Acanthomorphata</taxon>
        <taxon>Zeiogadaria</taxon>
        <taxon>Gadariae</taxon>
        <taxon>Gadiformes</taxon>
        <taxon>Gadoidei</taxon>
        <taxon>Merlucciidae</taxon>
        <taxon>Merluccius</taxon>
    </lineage>
</organism>
<keyword evidence="3" id="KW-1185">Reference proteome</keyword>
<dbReference type="GO" id="GO:0005975">
    <property type="term" value="P:carbohydrate metabolic process"/>
    <property type="evidence" value="ECO:0007669"/>
    <property type="project" value="InterPro"/>
</dbReference>
<protein>
    <submittedName>
        <fullName evidence="2">Maltase-glucoamylase, intestinal</fullName>
    </submittedName>
</protein>
<dbReference type="Gene3D" id="2.60.40.1760">
    <property type="entry name" value="glycosyl hydrolase (family 31)"/>
    <property type="match status" value="1"/>
</dbReference>
<dbReference type="PANTHER" id="PTHR22762:SF133">
    <property type="entry name" value="P-TYPE DOMAIN-CONTAINING PROTEIN"/>
    <property type="match status" value="1"/>
</dbReference>